<dbReference type="PANTHER" id="PTHR43853:SF10">
    <property type="entry name" value="ACETYL-COA C-ACETYLTRANSFERASE"/>
    <property type="match status" value="1"/>
</dbReference>
<dbReference type="InterPro" id="IPR020615">
    <property type="entry name" value="Thiolase_acyl_enz_int_AS"/>
</dbReference>
<keyword evidence="3 7" id="KW-0808">Transferase</keyword>
<keyword evidence="4 7" id="KW-0012">Acyltransferase</keyword>
<gene>
    <name evidence="10" type="ORF">BS47DRAFT_1328738</name>
</gene>
<keyword evidence="11" id="KW-1185">Reference proteome</keyword>
<dbReference type="GO" id="GO:0006635">
    <property type="term" value="P:fatty acid beta-oxidation"/>
    <property type="evidence" value="ECO:0007669"/>
    <property type="project" value="TreeGrafter"/>
</dbReference>
<dbReference type="GO" id="GO:0003988">
    <property type="term" value="F:acetyl-CoA C-acyltransferase activity"/>
    <property type="evidence" value="ECO:0007669"/>
    <property type="project" value="UniProtKB-EC"/>
</dbReference>
<dbReference type="InterPro" id="IPR002155">
    <property type="entry name" value="Thiolase"/>
</dbReference>
<dbReference type="NCBIfam" id="TIGR01930">
    <property type="entry name" value="AcCoA-C-Actrans"/>
    <property type="match status" value="1"/>
</dbReference>
<reference evidence="10" key="1">
    <citation type="journal article" date="2020" name="Nat. Commun.">
        <title>Large-scale genome sequencing of mycorrhizal fungi provides insights into the early evolution of symbiotic traits.</title>
        <authorList>
            <person name="Miyauchi S."/>
            <person name="Kiss E."/>
            <person name="Kuo A."/>
            <person name="Drula E."/>
            <person name="Kohler A."/>
            <person name="Sanchez-Garcia M."/>
            <person name="Morin E."/>
            <person name="Andreopoulos B."/>
            <person name="Barry K.W."/>
            <person name="Bonito G."/>
            <person name="Buee M."/>
            <person name="Carver A."/>
            <person name="Chen C."/>
            <person name="Cichocki N."/>
            <person name="Clum A."/>
            <person name="Culley D."/>
            <person name="Crous P.W."/>
            <person name="Fauchery L."/>
            <person name="Girlanda M."/>
            <person name="Hayes R.D."/>
            <person name="Keri Z."/>
            <person name="LaButti K."/>
            <person name="Lipzen A."/>
            <person name="Lombard V."/>
            <person name="Magnuson J."/>
            <person name="Maillard F."/>
            <person name="Murat C."/>
            <person name="Nolan M."/>
            <person name="Ohm R.A."/>
            <person name="Pangilinan J."/>
            <person name="Pereira M.F."/>
            <person name="Perotto S."/>
            <person name="Peter M."/>
            <person name="Pfister S."/>
            <person name="Riley R."/>
            <person name="Sitrit Y."/>
            <person name="Stielow J.B."/>
            <person name="Szollosi G."/>
            <person name="Zifcakova L."/>
            <person name="Stursova M."/>
            <person name="Spatafora J.W."/>
            <person name="Tedersoo L."/>
            <person name="Vaario L.M."/>
            <person name="Yamada A."/>
            <person name="Yan M."/>
            <person name="Wang P."/>
            <person name="Xu J."/>
            <person name="Bruns T."/>
            <person name="Baldrian P."/>
            <person name="Vilgalys R."/>
            <person name="Dunand C."/>
            <person name="Henrissat B."/>
            <person name="Grigoriev I.V."/>
            <person name="Hibbett D."/>
            <person name="Nagy L.G."/>
            <person name="Martin F.M."/>
        </authorList>
    </citation>
    <scope>NUCLEOTIDE SEQUENCE</scope>
    <source>
        <strain evidence="10">UP504</strain>
    </source>
</reference>
<evidence type="ECO:0000259" key="8">
    <source>
        <dbReference type="Pfam" id="PF00108"/>
    </source>
</evidence>
<dbReference type="Pfam" id="PF00108">
    <property type="entry name" value="Thiolase_N"/>
    <property type="match status" value="1"/>
</dbReference>
<dbReference type="PANTHER" id="PTHR43853">
    <property type="entry name" value="3-KETOACYL-COA THIOLASE, PEROXISOMAL"/>
    <property type="match status" value="1"/>
</dbReference>
<protein>
    <recommendedName>
        <fullName evidence="12">3-ketoacyl-CoA thiolase</fullName>
    </recommendedName>
</protein>
<dbReference type="Gene3D" id="3.40.47.10">
    <property type="match status" value="2"/>
</dbReference>
<evidence type="ECO:0000256" key="1">
    <source>
        <dbReference type="ARBA" id="ARBA00004872"/>
    </source>
</evidence>
<sequence>MAVRSALGRQGKGQFKDTKPDELLTAFLKSTIPKLNIDPALIEDVTVGNVLLADAGYIARAAALTAGLPHTAPTQVVNRFCSSGLMALSIIANRIRTGEINVGLAVGFEDMSATPDNGAPKMDEEIMANQTANDSTMPMGWTSENVAGDFHITREEMDQFATMSQTRASNAHKSGLFEAEIVPVEIKSKDPATGAVSRITVSKDDVIRHNTEVNTLLKIRSAFPQWPPSQTTGGNASQNSDGAAAVLLMKRSRAKELGLKILGKHVATSVVGVPPRIMGIAPAYAIPAVLKLVGIHQDDVDLFEINEAFASMYVYVVKTLGLDVNKVNVNGGAIALGHPLGCTGARQVATGLAELERRKGKVLVTSMCVGTGMGAAAVFVRDP</sequence>
<feature type="active site" description="Acyl-thioester intermediate" evidence="6">
    <location>
        <position position="81"/>
    </location>
</feature>
<dbReference type="AlphaFoldDB" id="A0A9P6DTV0"/>
<dbReference type="InterPro" id="IPR050215">
    <property type="entry name" value="Thiolase-like_sf_Thiolase"/>
</dbReference>
<dbReference type="GO" id="GO:0010124">
    <property type="term" value="P:phenylacetate catabolic process"/>
    <property type="evidence" value="ECO:0007669"/>
    <property type="project" value="TreeGrafter"/>
</dbReference>
<dbReference type="SUPFAM" id="SSF53901">
    <property type="entry name" value="Thiolase-like"/>
    <property type="match status" value="1"/>
</dbReference>
<dbReference type="CDD" id="cd00751">
    <property type="entry name" value="thiolase"/>
    <property type="match status" value="1"/>
</dbReference>
<dbReference type="InterPro" id="IPR016039">
    <property type="entry name" value="Thiolase-like"/>
</dbReference>
<evidence type="ECO:0000259" key="9">
    <source>
        <dbReference type="Pfam" id="PF02803"/>
    </source>
</evidence>
<dbReference type="InterPro" id="IPR020613">
    <property type="entry name" value="Thiolase_CS"/>
</dbReference>
<comment type="catalytic activity">
    <reaction evidence="5">
        <text>an acyl-CoA + acetyl-CoA = a 3-oxoacyl-CoA + CoA</text>
        <dbReference type="Rhea" id="RHEA:21564"/>
        <dbReference type="ChEBI" id="CHEBI:57287"/>
        <dbReference type="ChEBI" id="CHEBI:57288"/>
        <dbReference type="ChEBI" id="CHEBI:58342"/>
        <dbReference type="ChEBI" id="CHEBI:90726"/>
        <dbReference type="EC" id="2.3.1.16"/>
    </reaction>
</comment>
<feature type="domain" description="Thiolase C-terminal" evidence="9">
    <location>
        <begin position="260"/>
        <end position="380"/>
    </location>
</feature>
<dbReference type="PROSITE" id="PS00098">
    <property type="entry name" value="THIOLASE_1"/>
    <property type="match status" value="1"/>
</dbReference>
<feature type="domain" description="Thiolase N-terminal" evidence="8">
    <location>
        <begin position="2"/>
        <end position="252"/>
    </location>
</feature>
<name>A0A9P6DTV0_9AGAM</name>
<dbReference type="InterPro" id="IPR020617">
    <property type="entry name" value="Thiolase_C"/>
</dbReference>
<evidence type="ECO:0000256" key="7">
    <source>
        <dbReference type="RuleBase" id="RU003557"/>
    </source>
</evidence>
<feature type="active site" description="Proton acceptor" evidence="6">
    <location>
        <position position="338"/>
    </location>
</feature>
<dbReference type="PROSITE" id="PS00737">
    <property type="entry name" value="THIOLASE_2"/>
    <property type="match status" value="1"/>
</dbReference>
<evidence type="ECO:0000313" key="10">
    <source>
        <dbReference type="EMBL" id="KAF9514686.1"/>
    </source>
</evidence>
<proteinExistence type="inferred from homology"/>
<evidence type="ECO:0000313" key="11">
    <source>
        <dbReference type="Proteomes" id="UP000886523"/>
    </source>
</evidence>
<dbReference type="GO" id="GO:0005777">
    <property type="term" value="C:peroxisome"/>
    <property type="evidence" value="ECO:0007669"/>
    <property type="project" value="TreeGrafter"/>
</dbReference>
<comment type="caution">
    <text evidence="10">The sequence shown here is derived from an EMBL/GenBank/DDBJ whole genome shotgun (WGS) entry which is preliminary data.</text>
</comment>
<dbReference type="InterPro" id="IPR020616">
    <property type="entry name" value="Thiolase_N"/>
</dbReference>
<dbReference type="Proteomes" id="UP000886523">
    <property type="component" value="Unassembled WGS sequence"/>
</dbReference>
<evidence type="ECO:0008006" key="12">
    <source>
        <dbReference type="Google" id="ProtNLM"/>
    </source>
</evidence>
<dbReference type="PIRSF" id="PIRSF000429">
    <property type="entry name" value="Ac-CoA_Ac_transf"/>
    <property type="match status" value="1"/>
</dbReference>
<dbReference type="EMBL" id="MU128958">
    <property type="protein sequence ID" value="KAF9514686.1"/>
    <property type="molecule type" value="Genomic_DNA"/>
</dbReference>
<dbReference type="Pfam" id="PF02803">
    <property type="entry name" value="Thiolase_C"/>
    <property type="match status" value="1"/>
</dbReference>
<comment type="pathway">
    <text evidence="1">Lipid metabolism; fatty acid metabolism.</text>
</comment>
<accession>A0A9P6DTV0</accession>
<organism evidence="10 11">
    <name type="scientific">Hydnum rufescens UP504</name>
    <dbReference type="NCBI Taxonomy" id="1448309"/>
    <lineage>
        <taxon>Eukaryota</taxon>
        <taxon>Fungi</taxon>
        <taxon>Dikarya</taxon>
        <taxon>Basidiomycota</taxon>
        <taxon>Agaricomycotina</taxon>
        <taxon>Agaricomycetes</taxon>
        <taxon>Cantharellales</taxon>
        <taxon>Hydnaceae</taxon>
        <taxon>Hydnum</taxon>
    </lineage>
</organism>
<evidence type="ECO:0000256" key="3">
    <source>
        <dbReference type="ARBA" id="ARBA00022679"/>
    </source>
</evidence>
<evidence type="ECO:0000256" key="4">
    <source>
        <dbReference type="ARBA" id="ARBA00023315"/>
    </source>
</evidence>
<evidence type="ECO:0000256" key="2">
    <source>
        <dbReference type="ARBA" id="ARBA00010982"/>
    </source>
</evidence>
<feature type="active site" description="Proton acceptor" evidence="6">
    <location>
        <position position="368"/>
    </location>
</feature>
<comment type="similarity">
    <text evidence="2 7">Belongs to the thiolase-like superfamily. Thiolase family.</text>
</comment>
<evidence type="ECO:0000256" key="5">
    <source>
        <dbReference type="ARBA" id="ARBA00047605"/>
    </source>
</evidence>
<dbReference type="OrthoDB" id="5404651at2759"/>
<evidence type="ECO:0000256" key="6">
    <source>
        <dbReference type="PIRSR" id="PIRSR000429-1"/>
    </source>
</evidence>